<keyword evidence="4 7" id="KW-0479">Metal-binding</keyword>
<dbReference type="PROSITE" id="PS00086">
    <property type="entry name" value="CYTOCHROME_P450"/>
    <property type="match status" value="1"/>
</dbReference>
<evidence type="ECO:0000256" key="1">
    <source>
        <dbReference type="ARBA" id="ARBA00001971"/>
    </source>
</evidence>
<gene>
    <name evidence="10" type="primary">g11473</name>
</gene>
<comment type="similarity">
    <text evidence="2 8">Belongs to the cytochrome P450 family.</text>
</comment>
<dbReference type="CDD" id="cd11060">
    <property type="entry name" value="CYP57A1-like"/>
    <property type="match status" value="1"/>
</dbReference>
<feature type="binding site" description="axial binding residue" evidence="7">
    <location>
        <position position="395"/>
    </location>
    <ligand>
        <name>heme</name>
        <dbReference type="ChEBI" id="CHEBI:30413"/>
    </ligand>
    <ligandPart>
        <name>Fe</name>
        <dbReference type="ChEBI" id="CHEBI:18248"/>
    </ligandPart>
</feature>
<feature type="signal peptide" evidence="9">
    <location>
        <begin position="1"/>
        <end position="19"/>
    </location>
</feature>
<organism evidence="10">
    <name type="scientific">Nodulisporium sp</name>
    <dbReference type="NCBI Taxonomy" id="1897413"/>
    <lineage>
        <taxon>Eukaryota</taxon>
        <taxon>Fungi</taxon>
        <taxon>Dikarya</taxon>
        <taxon>Ascomycota</taxon>
        <taxon>Pezizomycotina</taxon>
        <taxon>Sordariomycetes</taxon>
        <taxon>Xylariomycetidae</taxon>
        <taxon>Xylariales</taxon>
        <taxon>Xylariaceae</taxon>
        <taxon>Nodulisporium</taxon>
    </lineage>
</organism>
<dbReference type="GO" id="GO:0004497">
    <property type="term" value="F:monooxygenase activity"/>
    <property type="evidence" value="ECO:0007669"/>
    <property type="project" value="UniProtKB-KW"/>
</dbReference>
<sequence length="448" mass="50118">MATILVLCALCFTIQIIYTRYGTGLSAIPGPLSASFSNLWKVLAVYRDEMPQRNIAAHRKYGPVVRIGPNHVSFSSPGALQIIHGSRQAYSKDVDYHSSLKKVVGGLYTKAAVLDLESKIDFCMKVFVDQMRSRTQGVNPTNVDVSLWVHLFCFDCLGELNVSKMFGFMEKGEDFNGMIKGSDRILIMTGLWTLRTNAAAQYTISVIRERLEKPTEAADMLNNFLKLREAQPDKLSIRDIIGSIYINLMAGHDVLAVTLRAVLYYVARTPRVEAKLRAELATLGKHYALSDSVPYAELTKLPYLGAVINESLRIHGNLGLINERVTPTEGAIIDGYRIPGGTIVGVNPWVIHRNTDIYGEDVDVFRPERWLDAPEATIDNMKRNLFSFGAGPRMCIGKNIAMIQIYKFITGFYRHFSAELTDPGRQWNVVGNWVTKQTGMDMLVTPLE</sequence>
<evidence type="ECO:0000256" key="2">
    <source>
        <dbReference type="ARBA" id="ARBA00010617"/>
    </source>
</evidence>
<dbReference type="AlphaFoldDB" id="A0A2R4QF28"/>
<dbReference type="Pfam" id="PF00067">
    <property type="entry name" value="p450"/>
    <property type="match status" value="1"/>
</dbReference>
<dbReference type="EMBL" id="MG886394">
    <property type="protein sequence ID" value="AVY05537.1"/>
    <property type="molecule type" value="Genomic_DNA"/>
</dbReference>
<dbReference type="Gene3D" id="1.10.630.10">
    <property type="entry name" value="Cytochrome P450"/>
    <property type="match status" value="1"/>
</dbReference>
<comment type="cofactor">
    <cofactor evidence="1 7">
        <name>heme</name>
        <dbReference type="ChEBI" id="CHEBI:30413"/>
    </cofactor>
</comment>
<dbReference type="InterPro" id="IPR002403">
    <property type="entry name" value="Cyt_P450_E_grp-IV"/>
</dbReference>
<dbReference type="InterPro" id="IPR036396">
    <property type="entry name" value="Cyt_P450_sf"/>
</dbReference>
<dbReference type="PRINTS" id="PR00385">
    <property type="entry name" value="P450"/>
</dbReference>
<evidence type="ECO:0000256" key="3">
    <source>
        <dbReference type="ARBA" id="ARBA00022617"/>
    </source>
</evidence>
<dbReference type="GO" id="GO:0020037">
    <property type="term" value="F:heme binding"/>
    <property type="evidence" value="ECO:0007669"/>
    <property type="project" value="InterPro"/>
</dbReference>
<dbReference type="SUPFAM" id="SSF48264">
    <property type="entry name" value="Cytochrome P450"/>
    <property type="match status" value="1"/>
</dbReference>
<dbReference type="PANTHER" id="PTHR24305:SF232">
    <property type="entry name" value="P450, PUTATIVE (EUROFUNG)-RELATED"/>
    <property type="match status" value="1"/>
</dbReference>
<keyword evidence="9" id="KW-0732">Signal</keyword>
<evidence type="ECO:0000256" key="5">
    <source>
        <dbReference type="ARBA" id="ARBA00023004"/>
    </source>
</evidence>
<feature type="chain" id="PRO_5015305003" evidence="9">
    <location>
        <begin position="20"/>
        <end position="448"/>
    </location>
</feature>
<dbReference type="InterPro" id="IPR017972">
    <property type="entry name" value="Cyt_P450_CS"/>
</dbReference>
<evidence type="ECO:0000313" key="10">
    <source>
        <dbReference type="EMBL" id="AVY05537.1"/>
    </source>
</evidence>
<protein>
    <submittedName>
        <fullName evidence="10">Cytochrome P450 monooxygenase</fullName>
    </submittedName>
</protein>
<dbReference type="InterPro" id="IPR001128">
    <property type="entry name" value="Cyt_P450"/>
</dbReference>
<evidence type="ECO:0000256" key="8">
    <source>
        <dbReference type="RuleBase" id="RU000461"/>
    </source>
</evidence>
<accession>A0A2R4QF28</accession>
<reference evidence="10" key="1">
    <citation type="submission" date="2018-02" db="EMBL/GenBank/DDBJ databases">
        <title>Biosynthetic Pathway for Furanosteroid Demethoxyviridin and Identification of an Unusual Pregnane Side-chain Cleavage.</title>
        <authorList>
            <person name="Wang G.-Q."/>
            <person name="Chen G.-D."/>
            <person name="Qin S.-Y."/>
            <person name="Hu D."/>
            <person name="Awakawa T."/>
            <person name="Li S.-Y."/>
            <person name="Lv J.-M."/>
            <person name="Wang C.-X."/>
            <person name="Yao X.-S."/>
            <person name="Abe I."/>
            <person name="Gao H."/>
        </authorList>
    </citation>
    <scope>NUCLEOTIDE SEQUENCE</scope>
    <source>
        <strain evidence="10">JN11473</strain>
    </source>
</reference>
<dbReference type="InterPro" id="IPR050121">
    <property type="entry name" value="Cytochrome_P450_monoxygenase"/>
</dbReference>
<dbReference type="GO" id="GO:0016705">
    <property type="term" value="F:oxidoreductase activity, acting on paired donors, with incorporation or reduction of molecular oxygen"/>
    <property type="evidence" value="ECO:0007669"/>
    <property type="project" value="InterPro"/>
</dbReference>
<dbReference type="PANTHER" id="PTHR24305">
    <property type="entry name" value="CYTOCHROME P450"/>
    <property type="match status" value="1"/>
</dbReference>
<keyword evidence="6 8" id="KW-0503">Monooxygenase</keyword>
<evidence type="ECO:0000256" key="7">
    <source>
        <dbReference type="PIRSR" id="PIRSR602403-1"/>
    </source>
</evidence>
<evidence type="ECO:0000256" key="6">
    <source>
        <dbReference type="ARBA" id="ARBA00023033"/>
    </source>
</evidence>
<evidence type="ECO:0000256" key="4">
    <source>
        <dbReference type="ARBA" id="ARBA00022723"/>
    </source>
</evidence>
<dbReference type="GO" id="GO:0005506">
    <property type="term" value="F:iron ion binding"/>
    <property type="evidence" value="ECO:0007669"/>
    <property type="project" value="InterPro"/>
</dbReference>
<name>A0A2R4QF28_9PEZI</name>
<keyword evidence="3 7" id="KW-0349">Heme</keyword>
<dbReference type="PRINTS" id="PR00465">
    <property type="entry name" value="EP450IV"/>
</dbReference>
<evidence type="ECO:0000256" key="9">
    <source>
        <dbReference type="SAM" id="SignalP"/>
    </source>
</evidence>
<keyword evidence="5 7" id="KW-0408">Iron</keyword>
<keyword evidence="8" id="KW-0560">Oxidoreductase</keyword>
<proteinExistence type="inferred from homology"/>